<evidence type="ECO:0000259" key="6">
    <source>
        <dbReference type="PROSITE" id="PS51352"/>
    </source>
</evidence>
<keyword evidence="2 3" id="KW-0186">Copper</keyword>
<dbReference type="Gene3D" id="3.40.30.10">
    <property type="entry name" value="Glutaredoxin"/>
    <property type="match status" value="1"/>
</dbReference>
<gene>
    <name evidence="7" type="ORF">D3875_02340</name>
    <name evidence="8" type="ORF">D3875_03095</name>
</gene>
<evidence type="ECO:0000313" key="8">
    <source>
        <dbReference type="EMBL" id="RJF75007.1"/>
    </source>
</evidence>
<dbReference type="GO" id="GO:0046872">
    <property type="term" value="F:metal ion binding"/>
    <property type="evidence" value="ECO:0007669"/>
    <property type="project" value="UniProtKB-KW"/>
</dbReference>
<sequence length="214" mass="23492">MIEPTETTTAPRSWKKSATLALLAVSALLGSVLIYDRMTNPLSFFGTAYDRQSPAPALVGTGEDGQPLALSDLKGKTVAVFFGFLNCPNFCPTTLAALERVRQTLPKEKQANFVPLLVSVDPKRDTVSKLNEYVKYFNPHAKGMIIPEPQLTEAAKAWGVGYQYVDAKGLDYQVNHTTGTYLVDADGNRRLVWDYSQVTTDTARVAQDVLAVME</sequence>
<name>A0A418VFZ8_9DEIO</name>
<dbReference type="PROSITE" id="PS51352">
    <property type="entry name" value="THIOREDOXIN_2"/>
    <property type="match status" value="1"/>
</dbReference>
<dbReference type="EMBL" id="QYUJ01000008">
    <property type="protein sequence ID" value="RJF74999.1"/>
    <property type="molecule type" value="Genomic_DNA"/>
</dbReference>
<dbReference type="PANTHER" id="PTHR12151:SF25">
    <property type="entry name" value="LINALOOL DEHYDRATASE_ISOMERASE DOMAIN-CONTAINING PROTEIN"/>
    <property type="match status" value="1"/>
</dbReference>
<comment type="similarity">
    <text evidence="1">Belongs to the SCO1/2 family.</text>
</comment>
<feature type="transmembrane region" description="Helical" evidence="5">
    <location>
        <begin position="17"/>
        <end position="35"/>
    </location>
</feature>
<organism evidence="8 9">
    <name type="scientific">Deinococcus cavernae</name>
    <dbReference type="NCBI Taxonomy" id="2320857"/>
    <lineage>
        <taxon>Bacteria</taxon>
        <taxon>Thermotogati</taxon>
        <taxon>Deinococcota</taxon>
        <taxon>Deinococci</taxon>
        <taxon>Deinococcales</taxon>
        <taxon>Deinococcaceae</taxon>
        <taxon>Deinococcus</taxon>
    </lineage>
</organism>
<dbReference type="SUPFAM" id="SSF52833">
    <property type="entry name" value="Thioredoxin-like"/>
    <property type="match status" value="1"/>
</dbReference>
<accession>A0A418VFZ8</accession>
<evidence type="ECO:0000256" key="4">
    <source>
        <dbReference type="PIRSR" id="PIRSR603782-2"/>
    </source>
</evidence>
<feature type="binding site" evidence="3">
    <location>
        <position position="176"/>
    </location>
    <ligand>
        <name>Cu cation</name>
        <dbReference type="ChEBI" id="CHEBI:23378"/>
    </ligand>
</feature>
<dbReference type="EMBL" id="QYUJ01000008">
    <property type="protein sequence ID" value="RJF75007.1"/>
    <property type="molecule type" value="Genomic_DNA"/>
</dbReference>
<dbReference type="InterPro" id="IPR013766">
    <property type="entry name" value="Thioredoxin_domain"/>
</dbReference>
<keyword evidence="5" id="KW-1133">Transmembrane helix</keyword>
<dbReference type="OrthoDB" id="9811998at2"/>
<dbReference type="InterPro" id="IPR036249">
    <property type="entry name" value="Thioredoxin-like_sf"/>
</dbReference>
<feature type="domain" description="Thioredoxin" evidence="6">
    <location>
        <begin position="49"/>
        <end position="214"/>
    </location>
</feature>
<feature type="binding site" evidence="3">
    <location>
        <position position="87"/>
    </location>
    <ligand>
        <name>Cu cation</name>
        <dbReference type="ChEBI" id="CHEBI:23378"/>
    </ligand>
</feature>
<dbReference type="InterPro" id="IPR003782">
    <property type="entry name" value="SCO1/SenC"/>
</dbReference>
<dbReference type="Pfam" id="PF02630">
    <property type="entry name" value="SCO1-SenC"/>
    <property type="match status" value="1"/>
</dbReference>
<evidence type="ECO:0000256" key="3">
    <source>
        <dbReference type="PIRSR" id="PIRSR603782-1"/>
    </source>
</evidence>
<dbReference type="CDD" id="cd02968">
    <property type="entry name" value="SCO"/>
    <property type="match status" value="1"/>
</dbReference>
<evidence type="ECO:0000313" key="9">
    <source>
        <dbReference type="Proteomes" id="UP000286287"/>
    </source>
</evidence>
<keyword evidence="5" id="KW-0472">Membrane</keyword>
<protein>
    <submittedName>
        <fullName evidence="8">SCO family protein</fullName>
    </submittedName>
</protein>
<evidence type="ECO:0000256" key="1">
    <source>
        <dbReference type="ARBA" id="ARBA00010996"/>
    </source>
</evidence>
<reference evidence="8 9" key="1">
    <citation type="submission" date="2018-09" db="EMBL/GenBank/DDBJ databases">
        <authorList>
            <person name="Zhu H."/>
        </authorList>
    </citation>
    <scope>NUCLEOTIDE SEQUENCE [LARGE SCALE GENOMIC DNA]</scope>
    <source>
        <strain evidence="8 9">K2S05-167</strain>
    </source>
</reference>
<dbReference type="Proteomes" id="UP000286287">
    <property type="component" value="Unassembled WGS sequence"/>
</dbReference>
<evidence type="ECO:0000256" key="5">
    <source>
        <dbReference type="SAM" id="Phobius"/>
    </source>
</evidence>
<feature type="binding site" evidence="3">
    <location>
        <position position="91"/>
    </location>
    <ligand>
        <name>Cu cation</name>
        <dbReference type="ChEBI" id="CHEBI:23378"/>
    </ligand>
</feature>
<evidence type="ECO:0000313" key="7">
    <source>
        <dbReference type="EMBL" id="RJF74999.1"/>
    </source>
</evidence>
<evidence type="ECO:0000256" key="2">
    <source>
        <dbReference type="ARBA" id="ARBA00023008"/>
    </source>
</evidence>
<feature type="disulfide bond" description="Redox-active" evidence="4">
    <location>
        <begin position="87"/>
        <end position="91"/>
    </location>
</feature>
<keyword evidence="5" id="KW-0812">Transmembrane</keyword>
<dbReference type="AlphaFoldDB" id="A0A418VFZ8"/>
<keyword evidence="3" id="KW-0479">Metal-binding</keyword>
<keyword evidence="4" id="KW-1015">Disulfide bond</keyword>
<keyword evidence="9" id="KW-1185">Reference proteome</keyword>
<comment type="caution">
    <text evidence="8">The sequence shown here is derived from an EMBL/GenBank/DDBJ whole genome shotgun (WGS) entry which is preliminary data.</text>
</comment>
<proteinExistence type="inferred from homology"/>
<dbReference type="PANTHER" id="PTHR12151">
    <property type="entry name" value="ELECTRON TRANSPORT PROTIN SCO1/SENC FAMILY MEMBER"/>
    <property type="match status" value="1"/>
</dbReference>